<evidence type="ECO:0000256" key="1">
    <source>
        <dbReference type="SAM" id="MobiDB-lite"/>
    </source>
</evidence>
<dbReference type="AlphaFoldDB" id="A0A914HAM6"/>
<evidence type="ECO:0000313" key="2">
    <source>
        <dbReference type="Proteomes" id="UP000887572"/>
    </source>
</evidence>
<name>A0A914HAM6_GLORO</name>
<evidence type="ECO:0000313" key="3">
    <source>
        <dbReference type="WBParaSite" id="Gr19_v10_g15339.t1"/>
    </source>
</evidence>
<proteinExistence type="predicted"/>
<protein>
    <submittedName>
        <fullName evidence="3">Uncharacterized protein</fullName>
    </submittedName>
</protein>
<dbReference type="Proteomes" id="UP000887572">
    <property type="component" value="Unplaced"/>
</dbReference>
<feature type="region of interest" description="Disordered" evidence="1">
    <location>
        <begin position="109"/>
        <end position="148"/>
    </location>
</feature>
<feature type="compositionally biased region" description="Polar residues" evidence="1">
    <location>
        <begin position="109"/>
        <end position="131"/>
    </location>
</feature>
<sequence length="199" mass="22429">MPWQRRHSAKHPNQQRCSSCPVQPFGKVGSNIVDKIVRRRAEKTKRQQRRVEMFMTRCTEGQSAKSKKRWCWSHRCQAAHPPAIDCHVQCIEHLHIQLPDQLHSSFQNPSTLFQHSRPSPTNCSTASSNASVCDGERPTHSPPSPESCLRHDLEGPRGMSHFALSSSAYMSFEQCLGPVTIVFGLESIAINQIVFGVPF</sequence>
<organism evidence="2 3">
    <name type="scientific">Globodera rostochiensis</name>
    <name type="common">Golden nematode worm</name>
    <name type="synonym">Heterodera rostochiensis</name>
    <dbReference type="NCBI Taxonomy" id="31243"/>
    <lineage>
        <taxon>Eukaryota</taxon>
        <taxon>Metazoa</taxon>
        <taxon>Ecdysozoa</taxon>
        <taxon>Nematoda</taxon>
        <taxon>Chromadorea</taxon>
        <taxon>Rhabditida</taxon>
        <taxon>Tylenchina</taxon>
        <taxon>Tylenchomorpha</taxon>
        <taxon>Tylenchoidea</taxon>
        <taxon>Heteroderidae</taxon>
        <taxon>Heteroderinae</taxon>
        <taxon>Globodera</taxon>
    </lineage>
</organism>
<dbReference type="WBParaSite" id="Gr19_v10_g15339.t1">
    <property type="protein sequence ID" value="Gr19_v10_g15339.t1"/>
    <property type="gene ID" value="Gr19_v10_g15339"/>
</dbReference>
<keyword evidence="2" id="KW-1185">Reference proteome</keyword>
<accession>A0A914HAM6</accession>
<reference evidence="3" key="1">
    <citation type="submission" date="2022-11" db="UniProtKB">
        <authorList>
            <consortium name="WormBaseParasite"/>
        </authorList>
    </citation>
    <scope>IDENTIFICATION</scope>
</reference>